<comment type="subcellular location">
    <subcellularLocation>
        <location evidence="1">Golgi apparatus membrane</location>
        <topology evidence="1">Single-pass type IV membrane protein</topology>
    </subcellularLocation>
</comment>
<dbReference type="GO" id="GO:0006891">
    <property type="term" value="P:intra-Golgi vesicle-mediated transport"/>
    <property type="evidence" value="ECO:0007669"/>
    <property type="project" value="InterPro"/>
</dbReference>
<feature type="coiled-coil region" evidence="10">
    <location>
        <begin position="488"/>
        <end position="515"/>
    </location>
</feature>
<dbReference type="PANTHER" id="PTHR14043:SF4">
    <property type="entry name" value="HOMEOBOX PROTEIN CUT-LIKE 1"/>
    <property type="match status" value="1"/>
</dbReference>
<name>A0A8C9FKS8_PAVCR</name>
<dbReference type="Pfam" id="PF08172">
    <property type="entry name" value="CASP_C"/>
    <property type="match status" value="1"/>
</dbReference>
<comment type="similarity">
    <text evidence="2">Belongs to the CASP family.</text>
</comment>
<sequence length="640" mass="73285">MAANVGSMFQYWKRFDLQQLQRELDATATILANRQDESEQSRKKLIEQSREFKKNTPEDLRKQVAPLLKSFQGEIDALGKRSKEAEAAFLNVYKRLIDVPDPVPALDLGQQLQLKVQRMHDIETENQKLRETLEEYNKEFAEVKNQEVTIKALKEKIREYEQTLKNQAENIALEKEQKLQNDFAEKERKLQETQMSTASKLEEAEHKVQALQTALEKTRTELFDLKTKYDEETTAKADEIEMIMTDLERANQRAEVAQREAETLREQLSSANKSLQLATQIQKAPDVEQAIEVLTRSSLEVELAAKEREIAQLVEDVQRLQGSLTKLRENSSSQISQLEQQLTAKNSTLKQLEEKLKGQADYEEVKKELNRARDARCPAWHITLLLLLGSNLGLGVRCAELQIQLTEAVSGLAGQKELVAKLEHDLSTIQALSTVHRPDAEGAAIPSLEKIPEPIKEATALFYGHPAPLPHWCSGALHPIRGQCHRENRMMQHTVHALQSELDNLRADNIKLYEKIKFLQSYPGRGSSRDDTELRYSSQYEERLDPFSSFSRKERQRKYLSLSPWDKATLSMGRLILSNKTARTVAFFYTLLLHCLVFLVLYKTAWSESVGRDCAAFCAKKFADHLHKFHENGDGGDMWQ</sequence>
<evidence type="ECO:0000256" key="5">
    <source>
        <dbReference type="ARBA" id="ARBA00022692"/>
    </source>
</evidence>
<evidence type="ECO:0000256" key="10">
    <source>
        <dbReference type="SAM" id="Coils"/>
    </source>
</evidence>
<evidence type="ECO:0000256" key="2">
    <source>
        <dbReference type="ARBA" id="ARBA00006415"/>
    </source>
</evidence>
<feature type="domain" description="Cux N-terminal" evidence="13">
    <location>
        <begin position="3"/>
        <end position="110"/>
    </location>
</feature>
<organism evidence="14 15">
    <name type="scientific">Pavo cristatus</name>
    <name type="common">Indian peafowl</name>
    <name type="synonym">Blue peafowl</name>
    <dbReference type="NCBI Taxonomy" id="9049"/>
    <lineage>
        <taxon>Eukaryota</taxon>
        <taxon>Metazoa</taxon>
        <taxon>Chordata</taxon>
        <taxon>Craniata</taxon>
        <taxon>Vertebrata</taxon>
        <taxon>Euteleostomi</taxon>
        <taxon>Archelosauria</taxon>
        <taxon>Archosauria</taxon>
        <taxon>Dinosauria</taxon>
        <taxon>Saurischia</taxon>
        <taxon>Theropoda</taxon>
        <taxon>Coelurosauria</taxon>
        <taxon>Aves</taxon>
        <taxon>Neognathae</taxon>
        <taxon>Galloanserae</taxon>
        <taxon>Galliformes</taxon>
        <taxon>Phasianidae</taxon>
        <taxon>Phasianinae</taxon>
        <taxon>Pavo</taxon>
    </lineage>
</organism>
<keyword evidence="15" id="KW-1185">Reference proteome</keyword>
<keyword evidence="5 11" id="KW-0812">Transmembrane</keyword>
<dbReference type="PANTHER" id="PTHR14043">
    <property type="entry name" value="CCAAT DISPLACEMENT PROTEIN-RELATED"/>
    <property type="match status" value="1"/>
</dbReference>
<dbReference type="Proteomes" id="UP000694428">
    <property type="component" value="Unplaced"/>
</dbReference>
<dbReference type="Ensembl" id="ENSPSTT00000017270.1">
    <property type="protein sequence ID" value="ENSPSTP00000016480.1"/>
    <property type="gene ID" value="ENSPSTG00000010742.1"/>
</dbReference>
<evidence type="ECO:0000256" key="8">
    <source>
        <dbReference type="ARBA" id="ARBA00023054"/>
    </source>
</evidence>
<keyword evidence="8 10" id="KW-0175">Coiled coil</keyword>
<keyword evidence="9 11" id="KW-0472">Membrane</keyword>
<feature type="transmembrane region" description="Helical" evidence="11">
    <location>
        <begin position="584"/>
        <end position="602"/>
    </location>
</feature>
<proteinExistence type="inferred from homology"/>
<dbReference type="GO" id="GO:0000981">
    <property type="term" value="F:DNA-binding transcription factor activity, RNA polymerase II-specific"/>
    <property type="evidence" value="ECO:0007669"/>
    <property type="project" value="TreeGrafter"/>
</dbReference>
<dbReference type="InterPro" id="IPR012955">
    <property type="entry name" value="CASP_C"/>
</dbReference>
<evidence type="ECO:0000259" key="12">
    <source>
        <dbReference type="Pfam" id="PF08172"/>
    </source>
</evidence>
<feature type="coiled-coil region" evidence="10">
    <location>
        <begin position="112"/>
        <end position="355"/>
    </location>
</feature>
<dbReference type="Pfam" id="PF25398">
    <property type="entry name" value="CUX1_N"/>
    <property type="match status" value="1"/>
</dbReference>
<reference evidence="14" key="1">
    <citation type="submission" date="2025-08" db="UniProtKB">
        <authorList>
            <consortium name="Ensembl"/>
        </authorList>
    </citation>
    <scope>IDENTIFICATION</scope>
</reference>
<keyword evidence="4" id="KW-0813">Transport</keyword>
<keyword evidence="7" id="KW-0333">Golgi apparatus</keyword>
<dbReference type="InterPro" id="IPR057476">
    <property type="entry name" value="Cux_N"/>
</dbReference>
<protein>
    <recommendedName>
        <fullName evidence="3">Protein CASP</fullName>
    </recommendedName>
</protein>
<evidence type="ECO:0000256" key="4">
    <source>
        <dbReference type="ARBA" id="ARBA00022448"/>
    </source>
</evidence>
<dbReference type="GO" id="GO:0000977">
    <property type="term" value="F:RNA polymerase II transcription regulatory region sequence-specific DNA binding"/>
    <property type="evidence" value="ECO:0007669"/>
    <property type="project" value="TreeGrafter"/>
</dbReference>
<evidence type="ECO:0000256" key="7">
    <source>
        <dbReference type="ARBA" id="ARBA00023034"/>
    </source>
</evidence>
<dbReference type="GO" id="GO:0000139">
    <property type="term" value="C:Golgi membrane"/>
    <property type="evidence" value="ECO:0007669"/>
    <property type="project" value="UniProtKB-SubCell"/>
</dbReference>
<evidence type="ECO:0000313" key="15">
    <source>
        <dbReference type="Proteomes" id="UP000694428"/>
    </source>
</evidence>
<dbReference type="AlphaFoldDB" id="A0A8C9FKS8"/>
<evidence type="ECO:0000256" key="6">
    <source>
        <dbReference type="ARBA" id="ARBA00022989"/>
    </source>
</evidence>
<feature type="domain" description="CASP C-terminal" evidence="12">
    <location>
        <begin position="486"/>
        <end position="605"/>
    </location>
</feature>
<evidence type="ECO:0000313" key="14">
    <source>
        <dbReference type="Ensembl" id="ENSPSTP00000016480.1"/>
    </source>
</evidence>
<evidence type="ECO:0000256" key="9">
    <source>
        <dbReference type="ARBA" id="ARBA00023136"/>
    </source>
</evidence>
<evidence type="ECO:0000256" key="11">
    <source>
        <dbReference type="SAM" id="Phobius"/>
    </source>
</evidence>
<dbReference type="GO" id="GO:0005634">
    <property type="term" value="C:nucleus"/>
    <property type="evidence" value="ECO:0007669"/>
    <property type="project" value="TreeGrafter"/>
</dbReference>
<accession>A0A8C9FKS8</accession>
<evidence type="ECO:0000259" key="13">
    <source>
        <dbReference type="Pfam" id="PF25398"/>
    </source>
</evidence>
<evidence type="ECO:0000256" key="3">
    <source>
        <dbReference type="ARBA" id="ARBA00018691"/>
    </source>
</evidence>
<evidence type="ECO:0000256" key="1">
    <source>
        <dbReference type="ARBA" id="ARBA00004409"/>
    </source>
</evidence>
<reference evidence="14" key="2">
    <citation type="submission" date="2025-09" db="UniProtKB">
        <authorList>
            <consortium name="Ensembl"/>
        </authorList>
    </citation>
    <scope>IDENTIFICATION</scope>
</reference>
<keyword evidence="6 11" id="KW-1133">Transmembrane helix</keyword>